<dbReference type="AlphaFoldDB" id="A0A166T0D1"/>
<dbReference type="Proteomes" id="UP000076532">
    <property type="component" value="Unassembled WGS sequence"/>
</dbReference>
<proteinExistence type="predicted"/>
<feature type="signal peptide" evidence="1">
    <location>
        <begin position="1"/>
        <end position="24"/>
    </location>
</feature>
<keyword evidence="3" id="KW-1185">Reference proteome</keyword>
<keyword evidence="1" id="KW-0732">Signal</keyword>
<evidence type="ECO:0008006" key="4">
    <source>
        <dbReference type="Google" id="ProtNLM"/>
    </source>
</evidence>
<dbReference type="InterPro" id="IPR017853">
    <property type="entry name" value="GH"/>
</dbReference>
<accession>A0A166T0D1</accession>
<evidence type="ECO:0000256" key="1">
    <source>
        <dbReference type="SAM" id="SignalP"/>
    </source>
</evidence>
<dbReference type="Gene3D" id="3.20.20.80">
    <property type="entry name" value="Glycosidases"/>
    <property type="match status" value="1"/>
</dbReference>
<dbReference type="OrthoDB" id="1100386at2759"/>
<name>A0A166T0D1_9AGAM</name>
<dbReference type="SUPFAM" id="SSF51445">
    <property type="entry name" value="(Trans)glycosidases"/>
    <property type="match status" value="1"/>
</dbReference>
<feature type="chain" id="PRO_5007879798" description="Glycoside hydrolase family 39 protein" evidence="1">
    <location>
        <begin position="25"/>
        <end position="474"/>
    </location>
</feature>
<evidence type="ECO:0000313" key="2">
    <source>
        <dbReference type="EMBL" id="KZP30042.1"/>
    </source>
</evidence>
<protein>
    <recommendedName>
        <fullName evidence="4">Glycoside hydrolase family 39 protein</fullName>
    </recommendedName>
</protein>
<organism evidence="2 3">
    <name type="scientific">Athelia psychrophila</name>
    <dbReference type="NCBI Taxonomy" id="1759441"/>
    <lineage>
        <taxon>Eukaryota</taxon>
        <taxon>Fungi</taxon>
        <taxon>Dikarya</taxon>
        <taxon>Basidiomycota</taxon>
        <taxon>Agaricomycotina</taxon>
        <taxon>Agaricomycetes</taxon>
        <taxon>Agaricomycetidae</taxon>
        <taxon>Atheliales</taxon>
        <taxon>Atheliaceae</taxon>
        <taxon>Athelia</taxon>
    </lineage>
</organism>
<gene>
    <name evidence="2" type="ORF">FIBSPDRAFT_1038407</name>
</gene>
<reference evidence="2 3" key="1">
    <citation type="journal article" date="2016" name="Mol. Biol. Evol.">
        <title>Comparative Genomics of Early-Diverging Mushroom-Forming Fungi Provides Insights into the Origins of Lignocellulose Decay Capabilities.</title>
        <authorList>
            <person name="Nagy L.G."/>
            <person name="Riley R."/>
            <person name="Tritt A."/>
            <person name="Adam C."/>
            <person name="Daum C."/>
            <person name="Floudas D."/>
            <person name="Sun H."/>
            <person name="Yadav J.S."/>
            <person name="Pangilinan J."/>
            <person name="Larsson K.H."/>
            <person name="Matsuura K."/>
            <person name="Barry K."/>
            <person name="Labutti K."/>
            <person name="Kuo R."/>
            <person name="Ohm R.A."/>
            <person name="Bhattacharya S.S."/>
            <person name="Shirouzu T."/>
            <person name="Yoshinaga Y."/>
            <person name="Martin F.M."/>
            <person name="Grigoriev I.V."/>
            <person name="Hibbett D.S."/>
        </authorList>
    </citation>
    <scope>NUCLEOTIDE SEQUENCE [LARGE SCALE GENOMIC DNA]</scope>
    <source>
        <strain evidence="2 3">CBS 109695</strain>
    </source>
</reference>
<evidence type="ECO:0000313" key="3">
    <source>
        <dbReference type="Proteomes" id="UP000076532"/>
    </source>
</evidence>
<sequence>MQLSCQYGLSVALLSLASSRLSWAKEVGSLAHRQSSSANISVDWSNVLLTSKTTTTLQVVVNPLLLDNSSVAANVWQSLNSVSADYVRFVPWFLYPKLFVPEIDAPVNNASGCFTGWDFSYADQFVKGFFSSTPNKSHIINFSTTPDWMWSITEADYSYPADINASDLAYNNGTQLRDSSFQEVSDYYSRLVSWYVNGSFTDECGVNHTSGHHYDIEYWEVLNEIGAEHNIQPEYYNQIYDAVTAAIHAISPPTNYFKTFLDPAKHAANTPLDFASYHFYGSPDNDTTQNEAAQSFAQADVFLADVSQVDAIRQALSPATRYWIWSGGIYAYIFAKAAVMGIDAVGESQLVGCPTQYPSVSMVDWTTGLPNARLKVLQLLLQSFAAGDAVVQTDSSDDGAVHGQAFVSPTRGQKVLLVNKLEPAVEVRIAGFDGGVAETVDVGTQGAVWRTESIAGSTFNLTGYATAVLTTKGR</sequence>
<dbReference type="EMBL" id="KV417495">
    <property type="protein sequence ID" value="KZP30042.1"/>
    <property type="molecule type" value="Genomic_DNA"/>
</dbReference>